<evidence type="ECO:0000256" key="1">
    <source>
        <dbReference type="ARBA" id="ARBA00001947"/>
    </source>
</evidence>
<proteinExistence type="predicted"/>
<comment type="cofactor">
    <cofactor evidence="1">
        <name>Zn(2+)</name>
        <dbReference type="ChEBI" id="CHEBI:29105"/>
    </cofactor>
</comment>
<keyword evidence="4" id="KW-0862">Zinc</keyword>
<evidence type="ECO:0000313" key="6">
    <source>
        <dbReference type="EMBL" id="MCG2589330.1"/>
    </source>
</evidence>
<name>A0ABS9KEQ4_9BACT</name>
<reference evidence="6" key="2">
    <citation type="submission" date="2024-05" db="EMBL/GenBank/DDBJ databases">
        <title>Rhodohalobacter halophilus gen. nov., sp. nov., a moderately halophilic member of the family Balneolaceae.</title>
        <authorList>
            <person name="Xia J."/>
        </authorList>
    </citation>
    <scope>NUCLEOTIDE SEQUENCE</scope>
    <source>
        <strain evidence="6">WB101</strain>
    </source>
</reference>
<keyword evidence="2" id="KW-0479">Metal-binding</keyword>
<dbReference type="InterPro" id="IPR036866">
    <property type="entry name" value="RibonucZ/Hydroxyglut_hydro"/>
</dbReference>
<keyword evidence="7" id="KW-1185">Reference proteome</keyword>
<keyword evidence="3" id="KW-0378">Hydrolase</keyword>
<evidence type="ECO:0000313" key="7">
    <source>
        <dbReference type="Proteomes" id="UP001165366"/>
    </source>
</evidence>
<dbReference type="EMBL" id="JAKLWS010000015">
    <property type="protein sequence ID" value="MCG2589330.1"/>
    <property type="molecule type" value="Genomic_DNA"/>
</dbReference>
<dbReference type="RefSeq" id="WP_237854692.1">
    <property type="nucleotide sequence ID" value="NZ_JAKLWS010000015.1"/>
</dbReference>
<feature type="domain" description="Metallo-beta-lactamase" evidence="5">
    <location>
        <begin position="12"/>
        <end position="193"/>
    </location>
</feature>
<dbReference type="PANTHER" id="PTHR46233:SF3">
    <property type="entry name" value="HYDROXYACYLGLUTATHIONE HYDROLASE GLOC"/>
    <property type="match status" value="1"/>
</dbReference>
<reference evidence="6" key="1">
    <citation type="submission" date="2022-01" db="EMBL/GenBank/DDBJ databases">
        <authorList>
            <person name="Wang Y."/>
        </authorList>
    </citation>
    <scope>NUCLEOTIDE SEQUENCE</scope>
    <source>
        <strain evidence="6">WB101</strain>
    </source>
</reference>
<dbReference type="InterPro" id="IPR001279">
    <property type="entry name" value="Metallo-B-lactamas"/>
</dbReference>
<dbReference type="SMART" id="SM00849">
    <property type="entry name" value="Lactamase_B"/>
    <property type="match status" value="1"/>
</dbReference>
<accession>A0ABS9KEQ4</accession>
<dbReference type="Gene3D" id="3.60.15.10">
    <property type="entry name" value="Ribonuclease Z/Hydroxyacylglutathione hydrolase-like"/>
    <property type="match status" value="1"/>
</dbReference>
<dbReference type="InterPro" id="IPR051453">
    <property type="entry name" value="MBL_Glyoxalase_II"/>
</dbReference>
<sequence>MKLKKFEVGPFSENTYLLLEDDQALVVDPGFSSPNEYKSFKSELEDTGAELQAVCLTHAHVDHILGLHRVLRDFEVPVYLNHSDLYLWNHFEQQSKAFGFQSVGFDFTPEPLPEQEDFTMGNFTFDVLYTPGHAPDHVSLYFKEEGVLIAGDVIFFESIGRTDLYKGNFDTLAQSIRKKLYILPDNTTVYPGHGPVTTIEREKQHNAFVKEKKT</sequence>
<protein>
    <submittedName>
        <fullName evidence="6">MBL fold metallo-hydrolase</fullName>
    </submittedName>
</protein>
<gene>
    <name evidence="6" type="ORF">L6773_12190</name>
</gene>
<evidence type="ECO:0000259" key="5">
    <source>
        <dbReference type="SMART" id="SM00849"/>
    </source>
</evidence>
<evidence type="ECO:0000256" key="4">
    <source>
        <dbReference type="ARBA" id="ARBA00022833"/>
    </source>
</evidence>
<comment type="caution">
    <text evidence="6">The sequence shown here is derived from an EMBL/GenBank/DDBJ whole genome shotgun (WGS) entry which is preliminary data.</text>
</comment>
<evidence type="ECO:0000256" key="2">
    <source>
        <dbReference type="ARBA" id="ARBA00022723"/>
    </source>
</evidence>
<dbReference type="Pfam" id="PF00753">
    <property type="entry name" value="Lactamase_B"/>
    <property type="match status" value="1"/>
</dbReference>
<dbReference type="PANTHER" id="PTHR46233">
    <property type="entry name" value="HYDROXYACYLGLUTATHIONE HYDROLASE GLOC"/>
    <property type="match status" value="1"/>
</dbReference>
<dbReference type="Proteomes" id="UP001165366">
    <property type="component" value="Unassembled WGS sequence"/>
</dbReference>
<organism evidence="6 7">
    <name type="scientific">Rhodohalobacter sulfatireducens</name>
    <dbReference type="NCBI Taxonomy" id="2911366"/>
    <lineage>
        <taxon>Bacteria</taxon>
        <taxon>Pseudomonadati</taxon>
        <taxon>Balneolota</taxon>
        <taxon>Balneolia</taxon>
        <taxon>Balneolales</taxon>
        <taxon>Balneolaceae</taxon>
        <taxon>Rhodohalobacter</taxon>
    </lineage>
</organism>
<dbReference type="SUPFAM" id="SSF56281">
    <property type="entry name" value="Metallo-hydrolase/oxidoreductase"/>
    <property type="match status" value="1"/>
</dbReference>
<evidence type="ECO:0000256" key="3">
    <source>
        <dbReference type="ARBA" id="ARBA00022801"/>
    </source>
</evidence>